<dbReference type="PANTHER" id="PTHR30146">
    <property type="entry name" value="LACI-RELATED TRANSCRIPTIONAL REPRESSOR"/>
    <property type="match status" value="1"/>
</dbReference>
<dbReference type="InterPro" id="IPR028082">
    <property type="entry name" value="Peripla_BP_I"/>
</dbReference>
<sequence>MATIYDVARHADVSVATVSRVLNGGSVDPVLARRVTQAVAALRYRPNLVARNLRTRRTRLWAVIIADVRNPFFTDMVRGIEDVASAEGYSVVLCNSDEDETKEADYIDVALAERMAGVILSPSSSRTEHVDSLVSAGCPVVLVDRELDGVRADAVLADNEQGAYVATRHLVEQGFERIACVTGPEEYSTAAQRLSGYRAALIEAGRDVDESLVRFADFREPGGRAAMESFLECPQRPDAVFSANNLMTLGVLRCLADHGLSVPDEVGVVGFDDLPWAELVRPTVTTVGRSTYDEGRVAAEALVRRIADPNAEPERKVLPTRLKVRESSVRTSTER</sequence>
<dbReference type="SUPFAM" id="SSF47413">
    <property type="entry name" value="lambda repressor-like DNA-binding domains"/>
    <property type="match status" value="1"/>
</dbReference>
<dbReference type="eggNOG" id="COG1609">
    <property type="taxonomic scope" value="Bacteria"/>
</dbReference>
<reference evidence="5 6" key="1">
    <citation type="submission" date="2011-09" db="EMBL/GenBank/DDBJ databases">
        <authorList>
            <consortium name="US DOE Joint Genome Institute (JGI-PGF)"/>
            <person name="Lucas S."/>
            <person name="Han J."/>
            <person name="Lapidus A."/>
            <person name="Cheng J.-F."/>
            <person name="Goodwin L."/>
            <person name="Pitluck S."/>
            <person name="Peters L."/>
            <person name="Land M.L."/>
            <person name="Hauser L."/>
            <person name="Brambilla E."/>
            <person name="Klenk H.-P."/>
            <person name="Woyke T.J."/>
        </authorList>
    </citation>
    <scope>NUCLEOTIDE SEQUENCE [LARGE SCALE GENOMIC DNA]</scope>
    <source>
        <strain evidence="5 6">K62</strain>
    </source>
</reference>
<dbReference type="RefSeq" id="WP_005466331.1">
    <property type="nucleotide sequence ID" value="NZ_CM001484.1"/>
</dbReference>
<dbReference type="GO" id="GO:0003700">
    <property type="term" value="F:DNA-binding transcription factor activity"/>
    <property type="evidence" value="ECO:0007669"/>
    <property type="project" value="TreeGrafter"/>
</dbReference>
<evidence type="ECO:0000259" key="4">
    <source>
        <dbReference type="PROSITE" id="PS50932"/>
    </source>
</evidence>
<dbReference type="Gene3D" id="3.40.50.2300">
    <property type="match status" value="2"/>
</dbReference>
<keyword evidence="3" id="KW-0804">Transcription</keyword>
<dbReference type="HOGENOM" id="CLU_037628_6_1_11"/>
<dbReference type="PANTHER" id="PTHR30146:SF109">
    <property type="entry name" value="HTH-TYPE TRANSCRIPTIONAL REGULATOR GALS"/>
    <property type="match status" value="1"/>
</dbReference>
<reference evidence="6" key="2">
    <citation type="submission" date="2012-01" db="EMBL/GenBank/DDBJ databases">
        <title>Noncontiguous Finished sequence of chromosome of Saccharomonospora glauca K62.</title>
        <authorList>
            <consortium name="US DOE Joint Genome Institute"/>
            <person name="Lucas S."/>
            <person name="Han J."/>
            <person name="Lapidus A."/>
            <person name="Cheng J.-F."/>
            <person name="Goodwin L."/>
            <person name="Pitluck S."/>
            <person name="Peters L."/>
            <person name="Mikhailova N."/>
            <person name="Held B."/>
            <person name="Detter J.C."/>
            <person name="Han C."/>
            <person name="Tapia R."/>
            <person name="Land M."/>
            <person name="Hauser L."/>
            <person name="Kyrpides N."/>
            <person name="Ivanova N."/>
            <person name="Pagani I."/>
            <person name="Brambilla E.-M."/>
            <person name="Klenk H.-P."/>
            <person name="Woyke T."/>
        </authorList>
    </citation>
    <scope>NUCLEOTIDE SEQUENCE [LARGE SCALE GENOMIC DNA]</scope>
    <source>
        <strain evidence="6">K62</strain>
    </source>
</reference>
<dbReference type="STRING" id="928724.SacglDRAFT_03694"/>
<evidence type="ECO:0000313" key="5">
    <source>
        <dbReference type="EMBL" id="EIF00542.1"/>
    </source>
</evidence>
<keyword evidence="6" id="KW-1185">Reference proteome</keyword>
<dbReference type="Pfam" id="PF00356">
    <property type="entry name" value="LacI"/>
    <property type="match status" value="1"/>
</dbReference>
<protein>
    <submittedName>
        <fullName evidence="5">Transcriptional regulator</fullName>
    </submittedName>
</protein>
<dbReference type="Pfam" id="PF00532">
    <property type="entry name" value="Peripla_BP_1"/>
    <property type="match status" value="1"/>
</dbReference>
<dbReference type="PRINTS" id="PR00036">
    <property type="entry name" value="HTHLACI"/>
</dbReference>
<dbReference type="OrthoDB" id="37081at2"/>
<evidence type="ECO:0000256" key="2">
    <source>
        <dbReference type="ARBA" id="ARBA00023125"/>
    </source>
</evidence>
<proteinExistence type="predicted"/>
<evidence type="ECO:0000256" key="3">
    <source>
        <dbReference type="ARBA" id="ARBA00023163"/>
    </source>
</evidence>
<dbReference type="SMART" id="SM00354">
    <property type="entry name" value="HTH_LACI"/>
    <property type="match status" value="1"/>
</dbReference>
<accession>I1D6G7</accession>
<name>I1D6G7_9PSEU</name>
<feature type="domain" description="HTH lacI-type" evidence="4">
    <location>
        <begin position="2"/>
        <end position="55"/>
    </location>
</feature>
<dbReference type="PROSITE" id="PS50932">
    <property type="entry name" value="HTH_LACI_2"/>
    <property type="match status" value="1"/>
</dbReference>
<dbReference type="GO" id="GO:0000976">
    <property type="term" value="F:transcription cis-regulatory region binding"/>
    <property type="evidence" value="ECO:0007669"/>
    <property type="project" value="TreeGrafter"/>
</dbReference>
<dbReference type="AlphaFoldDB" id="I1D6G7"/>
<dbReference type="EMBL" id="CM001484">
    <property type="protein sequence ID" value="EIF00542.1"/>
    <property type="molecule type" value="Genomic_DNA"/>
</dbReference>
<organism evidence="5 6">
    <name type="scientific">Saccharomonospora glauca K62</name>
    <dbReference type="NCBI Taxonomy" id="928724"/>
    <lineage>
        <taxon>Bacteria</taxon>
        <taxon>Bacillati</taxon>
        <taxon>Actinomycetota</taxon>
        <taxon>Actinomycetes</taxon>
        <taxon>Pseudonocardiales</taxon>
        <taxon>Pseudonocardiaceae</taxon>
        <taxon>Saccharomonospora</taxon>
    </lineage>
</organism>
<dbReference type="InterPro" id="IPR001761">
    <property type="entry name" value="Peripla_BP/Lac1_sug-bd_dom"/>
</dbReference>
<dbReference type="InterPro" id="IPR000843">
    <property type="entry name" value="HTH_LacI"/>
</dbReference>
<evidence type="ECO:0000313" key="6">
    <source>
        <dbReference type="Proteomes" id="UP000005087"/>
    </source>
</evidence>
<gene>
    <name evidence="5" type="ORF">SacglDRAFT_03694</name>
</gene>
<dbReference type="InterPro" id="IPR010982">
    <property type="entry name" value="Lambda_DNA-bd_dom_sf"/>
</dbReference>
<evidence type="ECO:0000256" key="1">
    <source>
        <dbReference type="ARBA" id="ARBA00023015"/>
    </source>
</evidence>
<dbReference type="Proteomes" id="UP000005087">
    <property type="component" value="Chromosome"/>
</dbReference>
<dbReference type="PROSITE" id="PS00356">
    <property type="entry name" value="HTH_LACI_1"/>
    <property type="match status" value="1"/>
</dbReference>
<keyword evidence="2" id="KW-0238">DNA-binding</keyword>
<keyword evidence="1" id="KW-0805">Transcription regulation</keyword>
<dbReference type="CDD" id="cd01392">
    <property type="entry name" value="HTH_LacI"/>
    <property type="match status" value="1"/>
</dbReference>
<dbReference type="Gene3D" id="1.10.260.40">
    <property type="entry name" value="lambda repressor-like DNA-binding domains"/>
    <property type="match status" value="1"/>
</dbReference>
<dbReference type="SUPFAM" id="SSF53822">
    <property type="entry name" value="Periplasmic binding protein-like I"/>
    <property type="match status" value="1"/>
</dbReference>
<dbReference type="CDD" id="cd06267">
    <property type="entry name" value="PBP1_LacI_sugar_binding-like"/>
    <property type="match status" value="1"/>
</dbReference>